<keyword evidence="6 7" id="KW-0539">Nucleus</keyword>
<dbReference type="EMBL" id="CAJFCJ010000014">
    <property type="protein sequence ID" value="CAD5121598.1"/>
    <property type="molecule type" value="Genomic_DNA"/>
</dbReference>
<keyword evidence="4 7" id="KW-0238">DNA-binding</keyword>
<keyword evidence="12" id="KW-1185">Reference proteome</keyword>
<evidence type="ECO:0000256" key="6">
    <source>
        <dbReference type="ARBA" id="ARBA00023242"/>
    </source>
</evidence>
<evidence type="ECO:0000256" key="4">
    <source>
        <dbReference type="ARBA" id="ARBA00023125"/>
    </source>
</evidence>
<evidence type="ECO:0000256" key="9">
    <source>
        <dbReference type="SAM" id="MobiDB-lite"/>
    </source>
</evidence>
<keyword evidence="3" id="KW-0217">Developmental protein</keyword>
<comment type="subcellular location">
    <subcellularLocation>
        <location evidence="1 7 8">Nucleus</location>
    </subcellularLocation>
</comment>
<organism evidence="11 12">
    <name type="scientific">Dimorphilus gyrociliatus</name>
    <dbReference type="NCBI Taxonomy" id="2664684"/>
    <lineage>
        <taxon>Eukaryota</taxon>
        <taxon>Metazoa</taxon>
        <taxon>Spiralia</taxon>
        <taxon>Lophotrochozoa</taxon>
        <taxon>Annelida</taxon>
        <taxon>Polychaeta</taxon>
        <taxon>Polychaeta incertae sedis</taxon>
        <taxon>Dinophilidae</taxon>
        <taxon>Dimorphilus</taxon>
    </lineage>
</organism>
<dbReference type="SUPFAM" id="SSF46689">
    <property type="entry name" value="Homeodomain-like"/>
    <property type="match status" value="1"/>
</dbReference>
<feature type="compositionally biased region" description="Polar residues" evidence="9">
    <location>
        <begin position="217"/>
        <end position="236"/>
    </location>
</feature>
<dbReference type="OrthoDB" id="3137333at2759"/>
<comment type="caution">
    <text evidence="11">The sequence shown here is derived from an EMBL/GenBank/DDBJ whole genome shotgun (WGS) entry which is preliminary data.</text>
</comment>
<feature type="compositionally biased region" description="Gly residues" evidence="9">
    <location>
        <begin position="200"/>
        <end position="209"/>
    </location>
</feature>
<feature type="domain" description="Homeobox" evidence="10">
    <location>
        <begin position="107"/>
        <end position="167"/>
    </location>
</feature>
<dbReference type="InterPro" id="IPR020479">
    <property type="entry name" value="HD_metazoa"/>
</dbReference>
<feature type="compositionally biased region" description="Low complexity" evidence="9">
    <location>
        <begin position="247"/>
        <end position="259"/>
    </location>
</feature>
<dbReference type="InterPro" id="IPR017970">
    <property type="entry name" value="Homeobox_CS"/>
</dbReference>
<dbReference type="PROSITE" id="PS50071">
    <property type="entry name" value="HOMEOBOX_2"/>
    <property type="match status" value="1"/>
</dbReference>
<dbReference type="Gene3D" id="1.10.10.60">
    <property type="entry name" value="Homeodomain-like"/>
    <property type="match status" value="1"/>
</dbReference>
<reference evidence="11 12" key="1">
    <citation type="submission" date="2020-08" db="EMBL/GenBank/DDBJ databases">
        <authorList>
            <person name="Hejnol A."/>
        </authorList>
    </citation>
    <scope>NUCLEOTIDE SEQUENCE [LARGE SCALE GENOMIC DNA]</scope>
</reference>
<evidence type="ECO:0000256" key="8">
    <source>
        <dbReference type="RuleBase" id="RU000682"/>
    </source>
</evidence>
<dbReference type="InterPro" id="IPR050394">
    <property type="entry name" value="Homeobox_NK-like"/>
</dbReference>
<evidence type="ECO:0000256" key="2">
    <source>
        <dbReference type="ARBA" id="ARBA00005661"/>
    </source>
</evidence>
<name>A0A7I8VZ83_9ANNE</name>
<sequence>MNTMNPAAANPYANYMPQFAATGPAGAFPTQYCNSASTDFSHYAADPRHSTSSWYGTNAATDPRFAISRLMGGPSSCSMSGMTAGMGSMSAFGLDGKPGAAMQFPISQRRKRRVLFTQAQVFELERRFKQQKYLSAPEREHLASMINLTPTQVKIWFQNHRYKMKRAQKDKEKMESTPRDSAQTSPRRVAVPVLVKDGKPCGGNSGGGSSSDCSSSEQGTPNGSGHTPQLPSQNQPPLMAPVVQQDSSMNHLSSPSLSSYGNAGVMASSPYLLSQRTAHW</sequence>
<gene>
    <name evidence="11" type="ORF">DGYR_LOCUS9529</name>
</gene>
<proteinExistence type="inferred from homology"/>
<comment type="similarity">
    <text evidence="2">Belongs to the NK-2 homeobox family.</text>
</comment>
<dbReference type="PRINTS" id="PR00024">
    <property type="entry name" value="HOMEOBOX"/>
</dbReference>
<dbReference type="AlphaFoldDB" id="A0A7I8VZ83"/>
<evidence type="ECO:0000313" key="12">
    <source>
        <dbReference type="Proteomes" id="UP000549394"/>
    </source>
</evidence>
<dbReference type="Proteomes" id="UP000549394">
    <property type="component" value="Unassembled WGS sequence"/>
</dbReference>
<dbReference type="GO" id="GO:0000981">
    <property type="term" value="F:DNA-binding transcription factor activity, RNA polymerase II-specific"/>
    <property type="evidence" value="ECO:0007669"/>
    <property type="project" value="InterPro"/>
</dbReference>
<evidence type="ECO:0000256" key="3">
    <source>
        <dbReference type="ARBA" id="ARBA00022473"/>
    </source>
</evidence>
<dbReference type="FunFam" id="1.10.10.60:FF:000101">
    <property type="entry name" value="NK2 homeobox 8"/>
    <property type="match status" value="1"/>
</dbReference>
<dbReference type="PROSITE" id="PS00027">
    <property type="entry name" value="HOMEOBOX_1"/>
    <property type="match status" value="1"/>
</dbReference>
<evidence type="ECO:0000259" key="10">
    <source>
        <dbReference type="PROSITE" id="PS50071"/>
    </source>
</evidence>
<accession>A0A7I8VZ83</accession>
<dbReference type="PANTHER" id="PTHR24340">
    <property type="entry name" value="HOMEOBOX PROTEIN NKX"/>
    <property type="match status" value="1"/>
</dbReference>
<dbReference type="SMART" id="SM00389">
    <property type="entry name" value="HOX"/>
    <property type="match status" value="1"/>
</dbReference>
<evidence type="ECO:0000256" key="5">
    <source>
        <dbReference type="ARBA" id="ARBA00023155"/>
    </source>
</evidence>
<dbReference type="InterPro" id="IPR009057">
    <property type="entry name" value="Homeodomain-like_sf"/>
</dbReference>
<dbReference type="InterPro" id="IPR001356">
    <property type="entry name" value="HD"/>
</dbReference>
<feature type="DNA-binding region" description="Homeobox" evidence="7">
    <location>
        <begin position="109"/>
        <end position="168"/>
    </location>
</feature>
<dbReference type="Pfam" id="PF00046">
    <property type="entry name" value="Homeodomain"/>
    <property type="match status" value="1"/>
</dbReference>
<dbReference type="GO" id="GO:0005634">
    <property type="term" value="C:nucleus"/>
    <property type="evidence" value="ECO:0007669"/>
    <property type="project" value="UniProtKB-SubCell"/>
</dbReference>
<dbReference type="GO" id="GO:0030154">
    <property type="term" value="P:cell differentiation"/>
    <property type="evidence" value="ECO:0007669"/>
    <property type="project" value="TreeGrafter"/>
</dbReference>
<evidence type="ECO:0000256" key="7">
    <source>
        <dbReference type="PROSITE-ProRule" id="PRU00108"/>
    </source>
</evidence>
<dbReference type="CDD" id="cd00086">
    <property type="entry name" value="homeodomain"/>
    <property type="match status" value="1"/>
</dbReference>
<dbReference type="PANTHER" id="PTHR24340:SF41">
    <property type="entry name" value="MUSCLE-SPECIFIC HOMEOBOX PROTEIN TINMAN-RELATED"/>
    <property type="match status" value="1"/>
</dbReference>
<evidence type="ECO:0000313" key="11">
    <source>
        <dbReference type="EMBL" id="CAD5121598.1"/>
    </source>
</evidence>
<feature type="region of interest" description="Disordered" evidence="9">
    <location>
        <begin position="166"/>
        <end position="264"/>
    </location>
</feature>
<dbReference type="GO" id="GO:0000978">
    <property type="term" value="F:RNA polymerase II cis-regulatory region sequence-specific DNA binding"/>
    <property type="evidence" value="ECO:0007669"/>
    <property type="project" value="TreeGrafter"/>
</dbReference>
<evidence type="ECO:0000256" key="1">
    <source>
        <dbReference type="ARBA" id="ARBA00004123"/>
    </source>
</evidence>
<protein>
    <submittedName>
        <fullName evidence="11">DgyrCDS10095</fullName>
    </submittedName>
</protein>
<keyword evidence="5 7" id="KW-0371">Homeobox</keyword>
<feature type="compositionally biased region" description="Basic and acidic residues" evidence="9">
    <location>
        <begin position="167"/>
        <end position="178"/>
    </location>
</feature>